<keyword evidence="5 6" id="KW-0472">Membrane</keyword>
<keyword evidence="2" id="KW-0808">Transferase</keyword>
<reference evidence="8" key="1">
    <citation type="journal article" date="2015" name="Nature">
        <title>Complex archaea that bridge the gap between prokaryotes and eukaryotes.</title>
        <authorList>
            <person name="Spang A."/>
            <person name="Saw J.H."/>
            <person name="Jorgensen S.L."/>
            <person name="Zaremba-Niedzwiedzka K."/>
            <person name="Martijn J."/>
            <person name="Lind A.E."/>
            <person name="van Eijk R."/>
            <person name="Schleper C."/>
            <person name="Guy L."/>
            <person name="Ettema T.J."/>
        </authorList>
    </citation>
    <scope>NUCLEOTIDE SEQUENCE</scope>
</reference>
<evidence type="ECO:0000313" key="8">
    <source>
        <dbReference type="EMBL" id="KKN56575.1"/>
    </source>
</evidence>
<comment type="caution">
    <text evidence="8">The sequence shown here is derived from an EMBL/GenBank/DDBJ whole genome shotgun (WGS) entry which is preliminary data.</text>
</comment>
<comment type="subcellular location">
    <subcellularLocation>
        <location evidence="1">Membrane</location>
        <topology evidence="1">Multi-pass membrane protein</topology>
    </subcellularLocation>
</comment>
<evidence type="ECO:0000256" key="5">
    <source>
        <dbReference type="ARBA" id="ARBA00023136"/>
    </source>
</evidence>
<dbReference type="PANTHER" id="PTHR30576:SF0">
    <property type="entry name" value="UNDECAPRENYL-PHOSPHATE N-ACETYLGALACTOSAMINYL 1-PHOSPHATE TRANSFERASE-RELATED"/>
    <property type="match status" value="1"/>
</dbReference>
<name>A0A0F9RJ89_9ZZZZ</name>
<dbReference type="AlphaFoldDB" id="A0A0F9RJ89"/>
<feature type="transmembrane region" description="Helical" evidence="6">
    <location>
        <begin position="9"/>
        <end position="29"/>
    </location>
</feature>
<keyword evidence="3 6" id="KW-0812">Transmembrane</keyword>
<feature type="domain" description="Bacterial sugar transferase" evidence="7">
    <location>
        <begin position="260"/>
        <end position="443"/>
    </location>
</feature>
<proteinExistence type="predicted"/>
<dbReference type="PANTHER" id="PTHR30576">
    <property type="entry name" value="COLANIC BIOSYNTHESIS UDP-GLUCOSE LIPID CARRIER TRANSFERASE"/>
    <property type="match status" value="1"/>
</dbReference>
<dbReference type="EMBL" id="LAZR01000838">
    <property type="protein sequence ID" value="KKN56575.1"/>
    <property type="molecule type" value="Genomic_DNA"/>
</dbReference>
<feature type="transmembrane region" description="Helical" evidence="6">
    <location>
        <begin position="69"/>
        <end position="89"/>
    </location>
</feature>
<dbReference type="NCBIfam" id="TIGR03025">
    <property type="entry name" value="EPS_sugtrans"/>
    <property type="match status" value="1"/>
</dbReference>
<protein>
    <recommendedName>
        <fullName evidence="7">Bacterial sugar transferase domain-containing protein</fullName>
    </recommendedName>
</protein>
<feature type="transmembrane region" description="Helical" evidence="6">
    <location>
        <begin position="101"/>
        <end position="121"/>
    </location>
</feature>
<dbReference type="GO" id="GO:0016780">
    <property type="term" value="F:phosphotransferase activity, for other substituted phosphate groups"/>
    <property type="evidence" value="ECO:0007669"/>
    <property type="project" value="TreeGrafter"/>
</dbReference>
<evidence type="ECO:0000256" key="6">
    <source>
        <dbReference type="SAM" id="Phobius"/>
    </source>
</evidence>
<organism evidence="8">
    <name type="scientific">marine sediment metagenome</name>
    <dbReference type="NCBI Taxonomy" id="412755"/>
    <lineage>
        <taxon>unclassified sequences</taxon>
        <taxon>metagenomes</taxon>
        <taxon>ecological metagenomes</taxon>
    </lineage>
</organism>
<feature type="transmembrane region" description="Helical" evidence="6">
    <location>
        <begin position="35"/>
        <end position="57"/>
    </location>
</feature>
<evidence type="ECO:0000256" key="1">
    <source>
        <dbReference type="ARBA" id="ARBA00004141"/>
    </source>
</evidence>
<dbReference type="GO" id="GO:0016020">
    <property type="term" value="C:membrane"/>
    <property type="evidence" value="ECO:0007669"/>
    <property type="project" value="UniProtKB-SubCell"/>
</dbReference>
<evidence type="ECO:0000256" key="2">
    <source>
        <dbReference type="ARBA" id="ARBA00022679"/>
    </source>
</evidence>
<dbReference type="InterPro" id="IPR017475">
    <property type="entry name" value="EPS_sugar_tfrase"/>
</dbReference>
<sequence>MSLAKRSDLITPISIVIHLGIINGILAVLTPESYFNFYNILHFNISWLLITYGLGYYPKGRKERFMTNVHKMFQLYLIYGLAYFALFGVTQTNFQSLEYQLFVYMLLCLCLTWYRVIFFWFRRQYRIKGGNFVNVVVLGRDANLNKIIEFFDAPELGYRYMGYFDDRESKNPGYLGPVMDSFLYILENDIDEIYCAAANFNREELRNLINFADNNLIKVKIIPDNKEIYSRAMTIELYENIPVLNLREVPLDTEYGRLVKRTFDILFSSFVIVGLLSWLMPLLYIAMQLESPGPLFFKQKRHGFKRKVFWCYKFRSMRPNSASDSKMATKNDMRITRIGRILRKTSIDELPQFFNVFLGEMSVVGPRPHMELHTQDYEVSIDKYLVRHFVKPGITGLAQIKGYRGEIAQKADIENRTKLDIFYVEKWSLSMDIRIIGQTLVNALLGEEKAY</sequence>
<gene>
    <name evidence="8" type="ORF">LCGC14_0570870</name>
</gene>
<dbReference type="Pfam" id="PF13727">
    <property type="entry name" value="CoA_binding_3"/>
    <property type="match status" value="1"/>
</dbReference>
<evidence type="ECO:0000259" key="7">
    <source>
        <dbReference type="Pfam" id="PF02397"/>
    </source>
</evidence>
<feature type="transmembrane region" description="Helical" evidence="6">
    <location>
        <begin position="265"/>
        <end position="287"/>
    </location>
</feature>
<dbReference type="Pfam" id="PF02397">
    <property type="entry name" value="Bac_transf"/>
    <property type="match status" value="1"/>
</dbReference>
<evidence type="ECO:0000256" key="3">
    <source>
        <dbReference type="ARBA" id="ARBA00022692"/>
    </source>
</evidence>
<evidence type="ECO:0000256" key="4">
    <source>
        <dbReference type="ARBA" id="ARBA00022989"/>
    </source>
</evidence>
<dbReference type="Gene3D" id="3.40.50.720">
    <property type="entry name" value="NAD(P)-binding Rossmann-like Domain"/>
    <property type="match status" value="1"/>
</dbReference>
<accession>A0A0F9RJ89</accession>
<keyword evidence="4 6" id="KW-1133">Transmembrane helix</keyword>
<dbReference type="InterPro" id="IPR003362">
    <property type="entry name" value="Bact_transf"/>
</dbReference>